<dbReference type="InterPro" id="IPR003714">
    <property type="entry name" value="PhoH"/>
</dbReference>
<dbReference type="SUPFAM" id="SSF52540">
    <property type="entry name" value="P-loop containing nucleoside triphosphate hydrolases"/>
    <property type="match status" value="1"/>
</dbReference>
<dbReference type="InterPro" id="IPR029060">
    <property type="entry name" value="PIN-like_dom_sf"/>
</dbReference>
<keyword evidence="2" id="KW-0067">ATP-binding</keyword>
<evidence type="ECO:0000256" key="1">
    <source>
        <dbReference type="ARBA" id="ARBA00022741"/>
    </source>
</evidence>
<reference evidence="5 6" key="1">
    <citation type="submission" date="2016-10" db="EMBL/GenBank/DDBJ databases">
        <authorList>
            <person name="de Groot N.N."/>
        </authorList>
    </citation>
    <scope>NUCLEOTIDE SEQUENCE [LARGE SCALE GENOMIC DNA]</scope>
    <source>
        <strain evidence="5 6">DSM 23995</strain>
    </source>
</reference>
<dbReference type="Gene3D" id="3.40.50.300">
    <property type="entry name" value="P-loop containing nucleotide triphosphate hydrolases"/>
    <property type="match status" value="1"/>
</dbReference>
<dbReference type="AlphaFoldDB" id="A0A1I2AEU6"/>
<evidence type="ECO:0000256" key="3">
    <source>
        <dbReference type="ARBA" id="ARBA00046345"/>
    </source>
</evidence>
<name>A0A1I2AEU6_9BACI</name>
<evidence type="ECO:0000313" key="6">
    <source>
        <dbReference type="Proteomes" id="UP000199516"/>
    </source>
</evidence>
<evidence type="ECO:0000256" key="2">
    <source>
        <dbReference type="ARBA" id="ARBA00022840"/>
    </source>
</evidence>
<dbReference type="PANTHER" id="PTHR30473:SF2">
    <property type="entry name" value="PIN DOMAIN-CONTAINING PROTEIN"/>
    <property type="match status" value="1"/>
</dbReference>
<dbReference type="InterPro" id="IPR051451">
    <property type="entry name" value="PhoH2-like"/>
</dbReference>
<keyword evidence="1" id="KW-0547">Nucleotide-binding</keyword>
<dbReference type="GO" id="GO:0005829">
    <property type="term" value="C:cytosol"/>
    <property type="evidence" value="ECO:0007669"/>
    <property type="project" value="TreeGrafter"/>
</dbReference>
<dbReference type="GO" id="GO:0005524">
    <property type="term" value="F:ATP binding"/>
    <property type="evidence" value="ECO:0007669"/>
    <property type="project" value="UniProtKB-KW"/>
</dbReference>
<dbReference type="FunFam" id="3.40.50.300:FF:000013">
    <property type="entry name" value="PhoH family ATPase"/>
    <property type="match status" value="1"/>
</dbReference>
<dbReference type="Gene3D" id="3.40.50.1010">
    <property type="entry name" value="5'-nuclease"/>
    <property type="match status" value="1"/>
</dbReference>
<dbReference type="EMBL" id="FONT01000001">
    <property type="protein sequence ID" value="SFE42319.1"/>
    <property type="molecule type" value="Genomic_DNA"/>
</dbReference>
<dbReference type="OrthoDB" id="9773137at2"/>
<dbReference type="FunFam" id="3.40.50.1010:FF:000007">
    <property type="entry name" value="PhoH family protein"/>
    <property type="match status" value="1"/>
</dbReference>
<dbReference type="Proteomes" id="UP000199516">
    <property type="component" value="Unassembled WGS sequence"/>
</dbReference>
<feature type="domain" description="PIN" evidence="4">
    <location>
        <begin position="3"/>
        <end position="135"/>
    </location>
</feature>
<dbReference type="InterPro" id="IPR027417">
    <property type="entry name" value="P-loop_NTPase"/>
</dbReference>
<proteinExistence type="inferred from homology"/>
<dbReference type="Pfam" id="PF13638">
    <property type="entry name" value="PIN_4"/>
    <property type="match status" value="1"/>
</dbReference>
<dbReference type="SUPFAM" id="SSF88723">
    <property type="entry name" value="PIN domain-like"/>
    <property type="match status" value="1"/>
</dbReference>
<protein>
    <submittedName>
        <fullName evidence="5">PhoH-like ATPase</fullName>
    </submittedName>
</protein>
<organism evidence="5 6">
    <name type="scientific">Alteribacillus iranensis</name>
    <dbReference type="NCBI Taxonomy" id="930128"/>
    <lineage>
        <taxon>Bacteria</taxon>
        <taxon>Bacillati</taxon>
        <taxon>Bacillota</taxon>
        <taxon>Bacilli</taxon>
        <taxon>Bacillales</taxon>
        <taxon>Bacillaceae</taxon>
        <taxon>Alteribacillus</taxon>
    </lineage>
</organism>
<keyword evidence="6" id="KW-1185">Reference proteome</keyword>
<gene>
    <name evidence="5" type="ORF">SAMN05192532_101817</name>
</gene>
<dbReference type="STRING" id="930128.SAMN05192532_101817"/>
<dbReference type="Pfam" id="PF02562">
    <property type="entry name" value="PhoH"/>
    <property type="match status" value="1"/>
</dbReference>
<accession>A0A1I2AEU6</accession>
<comment type="similarity">
    <text evidence="3">In the N-terminal section; belongs to the PINc/VapC protein family.</text>
</comment>
<evidence type="ECO:0000313" key="5">
    <source>
        <dbReference type="EMBL" id="SFE42319.1"/>
    </source>
</evidence>
<dbReference type="CDD" id="cd09883">
    <property type="entry name" value="PIN_VapC_PhoHL-ATPase"/>
    <property type="match status" value="1"/>
</dbReference>
<dbReference type="InterPro" id="IPR002716">
    <property type="entry name" value="PIN_dom"/>
</dbReference>
<dbReference type="RefSeq" id="WP_091657652.1">
    <property type="nucleotide sequence ID" value="NZ_FONT01000001.1"/>
</dbReference>
<sequence>MRKIYVIDTNVLLQDPRAMFQFEENEVVIPAVVLEEIDSKKRYMDEIGRNARHVSKILDGLRNEGMLHEGVPLVSGGVIRVELNHRSFQYLKDTFMEVTNDNRILAVAMNLQVEQETLERPKKVCIVSKDALVRVKADALGIKAEDFLSDRVTEYDNVYKGKIYANVPAQLLDLFYEKQSLPVSVLEKERLAPHQFVVLKDALGTPASAVGKVDETGKMVKPFAIEMDQVWGIRPRNVEQKMALELLLRDEIQLVTLTGKAGTGKTLLSLAAGLLQTEDMGNYNKLLVARPVVPMGKDIGFLPGEKEEKLRPWMQPVFDNLEFLFNTKKPGEIDQILAGMGSIQVEALTYIRGRSIPDQFIIIDEAQNLTKHEVKTILTRVGEGSKIVFMGDPAQIDHPYLDELNNGLAYVVEMFKNESISGHVTLEKGERSGLAQLAADLL</sequence>
<evidence type="ECO:0000259" key="4">
    <source>
        <dbReference type="SMART" id="SM00670"/>
    </source>
</evidence>
<dbReference type="PANTHER" id="PTHR30473">
    <property type="entry name" value="PROTEIN PHOH"/>
    <property type="match status" value="1"/>
</dbReference>
<dbReference type="SMART" id="SM00670">
    <property type="entry name" value="PINc"/>
    <property type="match status" value="1"/>
</dbReference>